<dbReference type="Pfam" id="PF14304">
    <property type="entry name" value="CSTF_C"/>
    <property type="match status" value="1"/>
</dbReference>
<feature type="compositionally biased region" description="Polar residues" evidence="5">
    <location>
        <begin position="285"/>
        <end position="294"/>
    </location>
</feature>
<keyword evidence="8" id="KW-1185">Reference proteome</keyword>
<dbReference type="Gene3D" id="3.30.70.330">
    <property type="match status" value="1"/>
</dbReference>
<keyword evidence="2 4" id="KW-0694">RNA-binding</keyword>
<sequence>MANVAAAAAAAAAAANRDPAVDRSLRSVFVGNIPYEATEEQLKDIFSEVGLVVSFRLVYDRETGKPKGYGFCEYQDQETPSVPVSQPQPVPGMHVNGAPQLMQPPNMGVVPGPMAGPGPGPGPVPVPGPGPVGPPGKPQTACGIPPRGLLGDGPNDPRGGTLLSVTGEVIEPNRGYMGAPPPHQAPPVHMGQMAAGPPPDMRGPPMDMRGPPMGEPRNMMGDPRGPPMMEPRGPPMETRGRDPRAMDARGPVTNQRVAMAGGMAGPVPHNMGPNAPPPARPVSFSPGQSQVSTQDQEKAALIMQVLQLTPEQIAMLPPEQRQSILILKEQIQKTAGGAP</sequence>
<dbReference type="InterPro" id="IPR035979">
    <property type="entry name" value="RBD_domain_sf"/>
</dbReference>
<dbReference type="FunFam" id="1.10.20.70:FF:000001">
    <property type="entry name" value="Cleavage stimulation factor subunit 2"/>
    <property type="match status" value="1"/>
</dbReference>
<feature type="region of interest" description="Disordered" evidence="5">
    <location>
        <begin position="261"/>
        <end position="296"/>
    </location>
</feature>
<dbReference type="InterPro" id="IPR026896">
    <property type="entry name" value="CSTF_C"/>
</dbReference>
<dbReference type="GO" id="GO:0003729">
    <property type="term" value="F:mRNA binding"/>
    <property type="evidence" value="ECO:0007669"/>
    <property type="project" value="TreeGrafter"/>
</dbReference>
<gene>
    <name evidence="7" type="primary">cstf2</name>
</gene>
<evidence type="ECO:0000256" key="5">
    <source>
        <dbReference type="SAM" id="MobiDB-lite"/>
    </source>
</evidence>
<dbReference type="PANTHER" id="PTHR45735">
    <property type="entry name" value="CLEAVAGE STIMULATION FACTOR SUBUNIT 2"/>
    <property type="match status" value="1"/>
</dbReference>
<dbReference type="PROSITE" id="PS50102">
    <property type="entry name" value="RRM"/>
    <property type="match status" value="1"/>
</dbReference>
<dbReference type="GO" id="GO:0031124">
    <property type="term" value="P:mRNA 3'-end processing"/>
    <property type="evidence" value="ECO:0007669"/>
    <property type="project" value="InterPro"/>
</dbReference>
<organism evidence="7 8">
    <name type="scientific">Sphaeramia orbicularis</name>
    <name type="common">orbiculate cardinalfish</name>
    <dbReference type="NCBI Taxonomy" id="375764"/>
    <lineage>
        <taxon>Eukaryota</taxon>
        <taxon>Metazoa</taxon>
        <taxon>Chordata</taxon>
        <taxon>Craniata</taxon>
        <taxon>Vertebrata</taxon>
        <taxon>Euteleostomi</taxon>
        <taxon>Actinopterygii</taxon>
        <taxon>Neopterygii</taxon>
        <taxon>Teleostei</taxon>
        <taxon>Neoteleostei</taxon>
        <taxon>Acanthomorphata</taxon>
        <taxon>Gobiaria</taxon>
        <taxon>Kurtiformes</taxon>
        <taxon>Apogonoidei</taxon>
        <taxon>Apogonidae</taxon>
        <taxon>Apogoninae</taxon>
        <taxon>Sphaeramia</taxon>
    </lineage>
</organism>
<reference evidence="7" key="1">
    <citation type="submission" date="2019-06" db="EMBL/GenBank/DDBJ databases">
        <authorList>
            <consortium name="Wellcome Sanger Institute Data Sharing"/>
        </authorList>
    </citation>
    <scope>NUCLEOTIDE SEQUENCE [LARGE SCALE GENOMIC DNA]</scope>
</reference>
<name>A0A672YHR6_9TELE</name>
<feature type="domain" description="RRM" evidence="6">
    <location>
        <begin position="26"/>
        <end position="97"/>
    </location>
</feature>
<dbReference type="Ensembl" id="ENSSORT00005004226.1">
    <property type="protein sequence ID" value="ENSSORP00005004106.1"/>
    <property type="gene ID" value="ENSSORG00005002443.1"/>
</dbReference>
<reference evidence="7" key="3">
    <citation type="submission" date="2025-09" db="UniProtKB">
        <authorList>
            <consortium name="Ensembl"/>
        </authorList>
    </citation>
    <scope>IDENTIFICATION</scope>
</reference>
<dbReference type="Proteomes" id="UP000472271">
    <property type="component" value="Chromosome 10"/>
</dbReference>
<evidence type="ECO:0000256" key="3">
    <source>
        <dbReference type="ARBA" id="ARBA00023242"/>
    </source>
</evidence>
<proteinExistence type="predicted"/>
<dbReference type="InterPro" id="IPR038192">
    <property type="entry name" value="CSTF_C_sf"/>
</dbReference>
<evidence type="ECO:0000256" key="2">
    <source>
        <dbReference type="ARBA" id="ARBA00022884"/>
    </source>
</evidence>
<dbReference type="Gene3D" id="1.10.20.70">
    <property type="entry name" value="Transcription termination and cleavage factor, C-terminal domain"/>
    <property type="match status" value="1"/>
</dbReference>
<dbReference type="Pfam" id="PF00076">
    <property type="entry name" value="RRM_1"/>
    <property type="match status" value="1"/>
</dbReference>
<dbReference type="InterPro" id="IPR000504">
    <property type="entry name" value="RRM_dom"/>
</dbReference>
<evidence type="ECO:0000256" key="4">
    <source>
        <dbReference type="PROSITE-ProRule" id="PRU00176"/>
    </source>
</evidence>
<evidence type="ECO:0000313" key="8">
    <source>
        <dbReference type="Proteomes" id="UP000472271"/>
    </source>
</evidence>
<dbReference type="GO" id="GO:0005847">
    <property type="term" value="C:mRNA cleavage and polyadenylation specificity factor complex"/>
    <property type="evidence" value="ECO:0007669"/>
    <property type="project" value="TreeGrafter"/>
</dbReference>
<accession>A0A672YHR6</accession>
<dbReference type="SMART" id="SM00360">
    <property type="entry name" value="RRM"/>
    <property type="match status" value="1"/>
</dbReference>
<evidence type="ECO:0000259" key="6">
    <source>
        <dbReference type="PROSITE" id="PS50102"/>
    </source>
</evidence>
<keyword evidence="3" id="KW-0539">Nucleus</keyword>
<evidence type="ECO:0000256" key="1">
    <source>
        <dbReference type="ARBA" id="ARBA00004123"/>
    </source>
</evidence>
<comment type="subcellular location">
    <subcellularLocation>
        <location evidence="1">Nucleus</location>
    </subcellularLocation>
</comment>
<dbReference type="InterPro" id="IPR012677">
    <property type="entry name" value="Nucleotide-bd_a/b_plait_sf"/>
</dbReference>
<dbReference type="SUPFAM" id="SSF54928">
    <property type="entry name" value="RNA-binding domain, RBD"/>
    <property type="match status" value="1"/>
</dbReference>
<evidence type="ECO:0000313" key="7">
    <source>
        <dbReference type="Ensembl" id="ENSSORP00005004106.1"/>
    </source>
</evidence>
<dbReference type="PANTHER" id="PTHR45735:SF2">
    <property type="entry name" value="CLEAVAGE STIMULATION FACTOR SUBUNIT 2"/>
    <property type="match status" value="1"/>
</dbReference>
<protein>
    <recommendedName>
        <fullName evidence="6">RRM domain-containing protein</fullName>
    </recommendedName>
</protein>
<reference evidence="7" key="2">
    <citation type="submission" date="2025-08" db="UniProtKB">
        <authorList>
            <consortium name="Ensembl"/>
        </authorList>
    </citation>
    <scope>IDENTIFICATION</scope>
</reference>
<dbReference type="AlphaFoldDB" id="A0A672YHR6"/>